<dbReference type="AlphaFoldDB" id="A0A6C0CUQ7"/>
<proteinExistence type="predicted"/>
<dbReference type="EMBL" id="MN739490">
    <property type="protein sequence ID" value="QHT08081.1"/>
    <property type="molecule type" value="Genomic_DNA"/>
</dbReference>
<name>A0A6C0CUQ7_9ZZZZ</name>
<evidence type="ECO:0000313" key="1">
    <source>
        <dbReference type="EMBL" id="QHT08081.1"/>
    </source>
</evidence>
<accession>A0A6C0CUQ7</accession>
<sequence length="33" mass="3996">MINEDIKTKKQKTKKQKNKNIHYITYIFVTNIA</sequence>
<reference evidence="1" key="1">
    <citation type="journal article" date="2020" name="Nature">
        <title>Giant virus diversity and host interactions through global metagenomics.</title>
        <authorList>
            <person name="Schulz F."/>
            <person name="Roux S."/>
            <person name="Paez-Espino D."/>
            <person name="Jungbluth S."/>
            <person name="Walsh D.A."/>
            <person name="Denef V.J."/>
            <person name="McMahon K.D."/>
            <person name="Konstantinidis K.T."/>
            <person name="Eloe-Fadrosh E.A."/>
            <person name="Kyrpides N.C."/>
            <person name="Woyke T."/>
        </authorList>
    </citation>
    <scope>NUCLEOTIDE SEQUENCE</scope>
    <source>
        <strain evidence="1">GVMAG-M-3300022752-39</strain>
    </source>
</reference>
<organism evidence="1">
    <name type="scientific">viral metagenome</name>
    <dbReference type="NCBI Taxonomy" id="1070528"/>
    <lineage>
        <taxon>unclassified sequences</taxon>
        <taxon>metagenomes</taxon>
        <taxon>organismal metagenomes</taxon>
    </lineage>
</organism>
<protein>
    <submittedName>
        <fullName evidence="1">Uncharacterized protein</fullName>
    </submittedName>
</protein>